<proteinExistence type="predicted"/>
<accession>A0A8T2QER3</accession>
<dbReference type="Proteomes" id="UP000825935">
    <property type="component" value="Chromosome 35"/>
</dbReference>
<dbReference type="AlphaFoldDB" id="A0A8T2QER3"/>
<gene>
    <name evidence="1" type="ORF">KP509_35G037600</name>
</gene>
<dbReference type="OrthoDB" id="5307922at2759"/>
<name>A0A8T2QER3_CERRI</name>
<organism evidence="1 2">
    <name type="scientific">Ceratopteris richardii</name>
    <name type="common">Triangle waterfern</name>
    <dbReference type="NCBI Taxonomy" id="49495"/>
    <lineage>
        <taxon>Eukaryota</taxon>
        <taxon>Viridiplantae</taxon>
        <taxon>Streptophyta</taxon>
        <taxon>Embryophyta</taxon>
        <taxon>Tracheophyta</taxon>
        <taxon>Polypodiopsida</taxon>
        <taxon>Polypodiidae</taxon>
        <taxon>Polypodiales</taxon>
        <taxon>Pteridineae</taxon>
        <taxon>Pteridaceae</taxon>
        <taxon>Parkerioideae</taxon>
        <taxon>Ceratopteris</taxon>
    </lineage>
</organism>
<evidence type="ECO:0000313" key="1">
    <source>
        <dbReference type="EMBL" id="KAH7282582.1"/>
    </source>
</evidence>
<reference evidence="1" key="1">
    <citation type="submission" date="2021-08" db="EMBL/GenBank/DDBJ databases">
        <title>WGS assembly of Ceratopteris richardii.</title>
        <authorList>
            <person name="Marchant D.B."/>
            <person name="Chen G."/>
            <person name="Jenkins J."/>
            <person name="Shu S."/>
            <person name="Leebens-Mack J."/>
            <person name="Grimwood J."/>
            <person name="Schmutz J."/>
            <person name="Soltis P."/>
            <person name="Soltis D."/>
            <person name="Chen Z.-H."/>
        </authorList>
    </citation>
    <scope>NUCLEOTIDE SEQUENCE</scope>
    <source>
        <strain evidence="1">Whitten #5841</strain>
        <tissue evidence="1">Leaf</tissue>
    </source>
</reference>
<dbReference type="EMBL" id="CM035440">
    <property type="protein sequence ID" value="KAH7282582.1"/>
    <property type="molecule type" value="Genomic_DNA"/>
</dbReference>
<keyword evidence="2" id="KW-1185">Reference proteome</keyword>
<protein>
    <submittedName>
        <fullName evidence="1">Uncharacterized protein</fullName>
    </submittedName>
</protein>
<evidence type="ECO:0000313" key="2">
    <source>
        <dbReference type="Proteomes" id="UP000825935"/>
    </source>
</evidence>
<sequence>METILGFPSMKHLLATSIGMRILDVNLRMAKVLEVSNDGRPLRFMEDPNGKAIGFVTCALEHEKNLYLGGLNSSFVGKLRLE</sequence>
<comment type="caution">
    <text evidence="1">The sequence shown here is derived from an EMBL/GenBank/DDBJ whole genome shotgun (WGS) entry which is preliminary data.</text>
</comment>